<proteinExistence type="predicted"/>
<protein>
    <submittedName>
        <fullName evidence="1">Uncharacterized protein</fullName>
    </submittedName>
</protein>
<dbReference type="EMBL" id="GEDC01008208">
    <property type="protein sequence ID" value="JAS29090.1"/>
    <property type="molecule type" value="Transcribed_RNA"/>
</dbReference>
<sequence>MLEIKDGCENSEGKRIDWKLDMILSSLDSLSDHQVALERSVEYNKAKIDDIASMFHNKCIQIRSCNRDIKEVKSMCSSLKRDVSDLKTNLFFCNQYFSKKVPVVSFNPNVTEILSTIELQKHKEK</sequence>
<reference evidence="1" key="1">
    <citation type="submission" date="2015-12" db="EMBL/GenBank/DDBJ databases">
        <title>De novo transcriptome assembly of four potential Pierce s Disease insect vectors from Arizona vineyards.</title>
        <authorList>
            <person name="Tassone E.E."/>
        </authorList>
    </citation>
    <scope>NUCLEOTIDE SEQUENCE</scope>
</reference>
<feature type="non-terminal residue" evidence="1">
    <location>
        <position position="125"/>
    </location>
</feature>
<dbReference type="AlphaFoldDB" id="A0A1B6DTU1"/>
<organism evidence="1">
    <name type="scientific">Clastoptera arizonana</name>
    <name type="common">Arizona spittle bug</name>
    <dbReference type="NCBI Taxonomy" id="38151"/>
    <lineage>
        <taxon>Eukaryota</taxon>
        <taxon>Metazoa</taxon>
        <taxon>Ecdysozoa</taxon>
        <taxon>Arthropoda</taxon>
        <taxon>Hexapoda</taxon>
        <taxon>Insecta</taxon>
        <taxon>Pterygota</taxon>
        <taxon>Neoptera</taxon>
        <taxon>Paraneoptera</taxon>
        <taxon>Hemiptera</taxon>
        <taxon>Auchenorrhyncha</taxon>
        <taxon>Cercopoidea</taxon>
        <taxon>Clastopteridae</taxon>
        <taxon>Clastoptera</taxon>
    </lineage>
</organism>
<accession>A0A1B6DTU1</accession>
<evidence type="ECO:0000313" key="1">
    <source>
        <dbReference type="EMBL" id="JAS29090.1"/>
    </source>
</evidence>
<name>A0A1B6DTU1_9HEMI</name>
<gene>
    <name evidence="1" type="ORF">g.35721</name>
</gene>